<dbReference type="RefSeq" id="WP_087374890.1">
    <property type="nucleotide sequence ID" value="NZ_NFKK01000035.1"/>
</dbReference>
<accession>A0A1Y4L4T4</accession>
<dbReference type="EMBL" id="NFKK01000035">
    <property type="protein sequence ID" value="OUP49781.1"/>
    <property type="molecule type" value="Genomic_DNA"/>
</dbReference>
<gene>
    <name evidence="1" type="ORF">B5F17_14235</name>
</gene>
<evidence type="ECO:0000313" key="1">
    <source>
        <dbReference type="EMBL" id="OUP49781.1"/>
    </source>
</evidence>
<comment type="caution">
    <text evidence="1">The sequence shown here is derived from an EMBL/GenBank/DDBJ whole genome shotgun (WGS) entry which is preliminary data.</text>
</comment>
<reference evidence="2" key="1">
    <citation type="submission" date="2017-04" db="EMBL/GenBank/DDBJ databases">
        <title>Function of individual gut microbiota members based on whole genome sequencing of pure cultures obtained from chicken caecum.</title>
        <authorList>
            <person name="Medvecky M."/>
            <person name="Cejkova D."/>
            <person name="Polansky O."/>
            <person name="Karasova D."/>
            <person name="Kubasova T."/>
            <person name="Cizek A."/>
            <person name="Rychlik I."/>
        </authorList>
    </citation>
    <scope>NUCLEOTIDE SEQUENCE [LARGE SCALE GENOMIC DNA]</scope>
    <source>
        <strain evidence="2">An180</strain>
    </source>
</reference>
<evidence type="ECO:0000313" key="2">
    <source>
        <dbReference type="Proteomes" id="UP000195897"/>
    </source>
</evidence>
<organism evidence="1 2">
    <name type="scientific">Butyricicoccus pullicaecorum</name>
    <dbReference type="NCBI Taxonomy" id="501571"/>
    <lineage>
        <taxon>Bacteria</taxon>
        <taxon>Bacillati</taxon>
        <taxon>Bacillota</taxon>
        <taxon>Clostridia</taxon>
        <taxon>Eubacteriales</taxon>
        <taxon>Butyricicoccaceae</taxon>
        <taxon>Butyricicoccus</taxon>
    </lineage>
</organism>
<proteinExistence type="predicted"/>
<dbReference type="Proteomes" id="UP000195897">
    <property type="component" value="Unassembled WGS sequence"/>
</dbReference>
<name>A0A1Y4L4T4_9FIRM</name>
<protein>
    <submittedName>
        <fullName evidence="1">Uncharacterized protein</fullName>
    </submittedName>
</protein>
<dbReference type="AlphaFoldDB" id="A0A1Y4L4T4"/>
<sequence length="155" mass="17100">MSAENKAFVLDTMRKIGRTAALNLQERAPDMSGTEIIAEESFLPAFDAARQYLNYKAGYVCQTAKGNAVKLVQPYDSTIFTGQPEELPAQWGFYWSTDPKKAKPFLSLATSPYMTGDCCTYEGHVWRSGQDGNTWAPGSVGVKWDDLGTIEEVQG</sequence>